<dbReference type="EMBL" id="CAEY01001175">
    <property type="status" value="NOT_ANNOTATED_CDS"/>
    <property type="molecule type" value="Genomic_DNA"/>
</dbReference>
<evidence type="ECO:0000256" key="1">
    <source>
        <dbReference type="SAM" id="SignalP"/>
    </source>
</evidence>
<keyword evidence="1" id="KW-0732">Signal</keyword>
<protein>
    <submittedName>
        <fullName evidence="2">Uncharacterized protein</fullName>
    </submittedName>
</protein>
<keyword evidence="3" id="KW-1185">Reference proteome</keyword>
<evidence type="ECO:0000313" key="2">
    <source>
        <dbReference type="EnsemblMetazoa" id="tetur41g00030.1"/>
    </source>
</evidence>
<dbReference type="Proteomes" id="UP000015104">
    <property type="component" value="Unassembled WGS sequence"/>
</dbReference>
<feature type="signal peptide" evidence="1">
    <location>
        <begin position="1"/>
        <end position="20"/>
    </location>
</feature>
<dbReference type="AlphaFoldDB" id="T1L4T9"/>
<organism evidence="2 3">
    <name type="scientific">Tetranychus urticae</name>
    <name type="common">Two-spotted spider mite</name>
    <dbReference type="NCBI Taxonomy" id="32264"/>
    <lineage>
        <taxon>Eukaryota</taxon>
        <taxon>Metazoa</taxon>
        <taxon>Ecdysozoa</taxon>
        <taxon>Arthropoda</taxon>
        <taxon>Chelicerata</taxon>
        <taxon>Arachnida</taxon>
        <taxon>Acari</taxon>
        <taxon>Acariformes</taxon>
        <taxon>Trombidiformes</taxon>
        <taxon>Prostigmata</taxon>
        <taxon>Eleutherengona</taxon>
        <taxon>Raphignathae</taxon>
        <taxon>Tetranychoidea</taxon>
        <taxon>Tetranychidae</taxon>
        <taxon>Tetranychus</taxon>
    </lineage>
</organism>
<dbReference type="HOGENOM" id="CLU_2309556_0_0_1"/>
<reference evidence="3" key="1">
    <citation type="submission" date="2011-08" db="EMBL/GenBank/DDBJ databases">
        <authorList>
            <person name="Rombauts S."/>
        </authorList>
    </citation>
    <scope>NUCLEOTIDE SEQUENCE</scope>
    <source>
        <strain evidence="3">London</strain>
    </source>
</reference>
<name>T1L4T9_TETUR</name>
<evidence type="ECO:0000313" key="3">
    <source>
        <dbReference type="Proteomes" id="UP000015104"/>
    </source>
</evidence>
<reference evidence="2" key="2">
    <citation type="submission" date="2015-06" db="UniProtKB">
        <authorList>
            <consortium name="EnsemblMetazoa"/>
        </authorList>
    </citation>
    <scope>IDENTIFICATION</scope>
</reference>
<accession>T1L4T9</accession>
<dbReference type="EnsemblMetazoa" id="tetur41g00030.1">
    <property type="protein sequence ID" value="tetur41g00030.1"/>
    <property type="gene ID" value="tetur41g00030"/>
</dbReference>
<feature type="chain" id="PRO_5004592256" evidence="1">
    <location>
        <begin position="21"/>
        <end position="100"/>
    </location>
</feature>
<proteinExistence type="predicted"/>
<sequence length="100" mass="10564">MSSKLICFTILFSLISLVIAGKSGHGNIIIDGCHSKTILTGGGGKGKGEGNIILKDNCHHQGDRHVTYYYPVWGWHGAGWHGAGYPGYSGYSGYGGFGGF</sequence>